<dbReference type="GO" id="GO:0016705">
    <property type="term" value="F:oxidoreductase activity, acting on paired donors, with incorporation or reduction of molecular oxygen"/>
    <property type="evidence" value="ECO:0007669"/>
    <property type="project" value="InterPro"/>
</dbReference>
<keyword evidence="2" id="KW-1185">Reference proteome</keyword>
<accession>A0A2T0KD77</accession>
<reference evidence="1 2" key="1">
    <citation type="submission" date="2018-03" db="EMBL/GenBank/DDBJ databases">
        <title>Genomic Encyclopedia of Archaeal and Bacterial Type Strains, Phase II (KMG-II): from individual species to whole genera.</title>
        <authorList>
            <person name="Goeker M."/>
        </authorList>
    </citation>
    <scope>NUCLEOTIDE SEQUENCE [LARGE SCALE GENOMIC DNA]</scope>
    <source>
        <strain evidence="1 2">DSM 43146</strain>
    </source>
</reference>
<comment type="caution">
    <text evidence="1">The sequence shown here is derived from an EMBL/GenBank/DDBJ whole genome shotgun (WGS) entry which is preliminary data.</text>
</comment>
<protein>
    <recommendedName>
        <fullName evidence="3">Luciferase-like monooxygenase</fullName>
    </recommendedName>
</protein>
<organism evidence="1 2">
    <name type="scientific">Actinoplanes italicus</name>
    <dbReference type="NCBI Taxonomy" id="113567"/>
    <lineage>
        <taxon>Bacteria</taxon>
        <taxon>Bacillati</taxon>
        <taxon>Actinomycetota</taxon>
        <taxon>Actinomycetes</taxon>
        <taxon>Micromonosporales</taxon>
        <taxon>Micromonosporaceae</taxon>
        <taxon>Actinoplanes</taxon>
    </lineage>
</organism>
<dbReference type="InterPro" id="IPR036661">
    <property type="entry name" value="Luciferase-like_sf"/>
</dbReference>
<dbReference type="SUPFAM" id="SSF51679">
    <property type="entry name" value="Bacterial luciferase-like"/>
    <property type="match status" value="1"/>
</dbReference>
<dbReference type="Proteomes" id="UP000239415">
    <property type="component" value="Unassembled WGS sequence"/>
</dbReference>
<evidence type="ECO:0000313" key="1">
    <source>
        <dbReference type="EMBL" id="PRX21246.1"/>
    </source>
</evidence>
<dbReference type="EMBL" id="PVMZ01000006">
    <property type="protein sequence ID" value="PRX21246.1"/>
    <property type="molecule type" value="Genomic_DNA"/>
</dbReference>
<evidence type="ECO:0008006" key="3">
    <source>
        <dbReference type="Google" id="ProtNLM"/>
    </source>
</evidence>
<name>A0A2T0KD77_9ACTN</name>
<dbReference type="AlphaFoldDB" id="A0A2T0KD77"/>
<proteinExistence type="predicted"/>
<dbReference type="Gene3D" id="3.20.20.30">
    <property type="entry name" value="Luciferase-like domain"/>
    <property type="match status" value="1"/>
</dbReference>
<gene>
    <name evidence="1" type="ORF">CLV67_10620</name>
</gene>
<sequence>MSSSRTTLPEISRGVRIVREAAESAGRDPDSLRIVVRGVVQAGRRDDTIPLSGDWDQIRAGAERYAEAGATELFYEPNWDPRIGGPDADPRAASELGAEVLAGLAPNG</sequence>
<evidence type="ECO:0000313" key="2">
    <source>
        <dbReference type="Proteomes" id="UP000239415"/>
    </source>
</evidence>